<dbReference type="PANTHER" id="PTHR22576:SF37">
    <property type="entry name" value="MUCOSA-ASSOCIATED LYMPHOID TISSUE LYMPHOMA TRANSLOCATION PROTEIN 1"/>
    <property type="match status" value="1"/>
</dbReference>
<organism evidence="2 3">
    <name type="scientific">Rotaria socialis</name>
    <dbReference type="NCBI Taxonomy" id="392032"/>
    <lineage>
        <taxon>Eukaryota</taxon>
        <taxon>Metazoa</taxon>
        <taxon>Spiralia</taxon>
        <taxon>Gnathifera</taxon>
        <taxon>Rotifera</taxon>
        <taxon>Eurotatoria</taxon>
        <taxon>Bdelloidea</taxon>
        <taxon>Philodinida</taxon>
        <taxon>Philodinidae</taxon>
        <taxon>Rotaria</taxon>
    </lineage>
</organism>
<gene>
    <name evidence="2" type="ORF">KIK155_LOCUS14710</name>
</gene>
<proteinExistence type="predicted"/>
<reference evidence="2" key="1">
    <citation type="submission" date="2021-02" db="EMBL/GenBank/DDBJ databases">
        <authorList>
            <person name="Nowell W R."/>
        </authorList>
    </citation>
    <scope>NUCLEOTIDE SEQUENCE</scope>
</reference>
<name>A0A818G5A6_9BILA</name>
<sequence>LIEAAAFKQSNLVYRVFMTALNYFQGENYLIPKDDQNMGTDLKRQALRVQSILAECDMSDPFATIFLLDCCRTYHVKQTKLQDRSVAGQSRTMVGLSEMKHAGSLIAFACAPGAVADECAEERNGLFTKHLLQHISRPNQDIRLLLADVSKGVAEESNSRQNPYQSVSLIHNHVCLYESATGTYNKAVVENINCFGIGSTYYICSHI</sequence>
<feature type="domain" description="Peptidase C14 caspase" evidence="1">
    <location>
        <begin position="34"/>
        <end position="169"/>
    </location>
</feature>
<dbReference type="AlphaFoldDB" id="A0A818G5A6"/>
<feature type="non-terminal residue" evidence="2">
    <location>
        <position position="1"/>
    </location>
</feature>
<evidence type="ECO:0000259" key="1">
    <source>
        <dbReference type="Pfam" id="PF00656"/>
    </source>
</evidence>
<evidence type="ECO:0000313" key="2">
    <source>
        <dbReference type="EMBL" id="CAF3484255.1"/>
    </source>
</evidence>
<dbReference type="EMBL" id="CAJNYV010002488">
    <property type="protein sequence ID" value="CAF3484255.1"/>
    <property type="molecule type" value="Genomic_DNA"/>
</dbReference>
<dbReference type="PANTHER" id="PTHR22576">
    <property type="entry name" value="MUCOSA ASSOCIATED LYMPHOID TISSUE LYMPHOMA TRANSLOCATION PROTEIN 1/PARACASPASE"/>
    <property type="match status" value="1"/>
</dbReference>
<protein>
    <recommendedName>
        <fullName evidence="1">Peptidase C14 caspase domain-containing protein</fullName>
    </recommendedName>
</protein>
<dbReference type="GO" id="GO:0006508">
    <property type="term" value="P:proteolysis"/>
    <property type="evidence" value="ECO:0007669"/>
    <property type="project" value="InterPro"/>
</dbReference>
<dbReference type="Pfam" id="PF00656">
    <property type="entry name" value="Peptidase_C14"/>
    <property type="match status" value="1"/>
</dbReference>
<dbReference type="Proteomes" id="UP000663865">
    <property type="component" value="Unassembled WGS sequence"/>
</dbReference>
<accession>A0A818G5A6</accession>
<comment type="caution">
    <text evidence="2">The sequence shown here is derived from an EMBL/GenBank/DDBJ whole genome shotgun (WGS) entry which is preliminary data.</text>
</comment>
<dbReference type="GO" id="GO:0004197">
    <property type="term" value="F:cysteine-type endopeptidase activity"/>
    <property type="evidence" value="ECO:0007669"/>
    <property type="project" value="InterPro"/>
</dbReference>
<dbReference type="InterPro" id="IPR052039">
    <property type="entry name" value="Caspase-related_regulators"/>
</dbReference>
<dbReference type="SUPFAM" id="SSF52129">
    <property type="entry name" value="Caspase-like"/>
    <property type="match status" value="1"/>
</dbReference>
<evidence type="ECO:0000313" key="3">
    <source>
        <dbReference type="Proteomes" id="UP000663865"/>
    </source>
</evidence>
<dbReference type="Gene3D" id="3.40.50.1460">
    <property type="match status" value="1"/>
</dbReference>
<dbReference type="InterPro" id="IPR011600">
    <property type="entry name" value="Pept_C14_caspase"/>
</dbReference>
<dbReference type="InterPro" id="IPR029030">
    <property type="entry name" value="Caspase-like_dom_sf"/>
</dbReference>